<dbReference type="EMBL" id="JACGWN010000007">
    <property type="protein sequence ID" value="KAL0444112.1"/>
    <property type="molecule type" value="Genomic_DNA"/>
</dbReference>
<proteinExistence type="predicted"/>
<name>A0AAW2WQY9_9LAMI</name>
<evidence type="ECO:0000313" key="1">
    <source>
        <dbReference type="EMBL" id="KAL0444112.1"/>
    </source>
</evidence>
<sequence length="370" mass="42057">MAEGGDQCTRVFFRKVASRRASERIFQITDDDGQTRTTPGEIIMEFVGFYRSLLGGEPSTRFINLMYLRPWANHIVTVEESQRLLRPVTKEDIKLAIFDIAEDKSPGPDGYSSGFYKAAWPVIGEEVTRAIMEFFSTRLLLRQLNATLPALIPKQLIDQDRDFIFHWKCRELGLFQLCFADDLLLFCEANKQSISLFKRGLEMFAALSGLHVSLTKSHLILSKSAQHNHDRLLGVLGFQEGHLPIRYLGLPLIVFRLSLSDCKPLLSKIDSRIRGWGGLQLSFAARVQLIKSVLMSLNIYWAMAFILPKGVIREIKKRLRSFLWKGASGDGYPKVAWNQVCLPIEEGGEGIRDILAINLAMMSRHLWNII</sequence>
<comment type="caution">
    <text evidence="1">The sequence shown here is derived from an EMBL/GenBank/DDBJ whole genome shotgun (WGS) entry which is preliminary data.</text>
</comment>
<dbReference type="PANTHER" id="PTHR33116">
    <property type="entry name" value="REVERSE TRANSCRIPTASE ZINC-BINDING DOMAIN-CONTAINING PROTEIN-RELATED-RELATED"/>
    <property type="match status" value="1"/>
</dbReference>
<dbReference type="AlphaFoldDB" id="A0AAW2WQY9"/>
<reference evidence="1" key="2">
    <citation type="journal article" date="2024" name="Plant">
        <title>Genomic evolution and insights into agronomic trait innovations of Sesamum species.</title>
        <authorList>
            <person name="Miao H."/>
            <person name="Wang L."/>
            <person name="Qu L."/>
            <person name="Liu H."/>
            <person name="Sun Y."/>
            <person name="Le M."/>
            <person name="Wang Q."/>
            <person name="Wei S."/>
            <person name="Zheng Y."/>
            <person name="Lin W."/>
            <person name="Duan Y."/>
            <person name="Cao H."/>
            <person name="Xiong S."/>
            <person name="Wang X."/>
            <person name="Wei L."/>
            <person name="Li C."/>
            <person name="Ma Q."/>
            <person name="Ju M."/>
            <person name="Zhao R."/>
            <person name="Li G."/>
            <person name="Mu C."/>
            <person name="Tian Q."/>
            <person name="Mei H."/>
            <person name="Zhang T."/>
            <person name="Gao T."/>
            <person name="Zhang H."/>
        </authorList>
    </citation>
    <scope>NUCLEOTIDE SEQUENCE</scope>
    <source>
        <strain evidence="1">KEN1</strain>
    </source>
</reference>
<protein>
    <submittedName>
        <fullName evidence="1">Uncharacterized protein</fullName>
    </submittedName>
</protein>
<gene>
    <name evidence="1" type="ORF">Slati_2133900</name>
</gene>
<dbReference type="PANTHER" id="PTHR33116:SF78">
    <property type="entry name" value="OS12G0587133 PROTEIN"/>
    <property type="match status" value="1"/>
</dbReference>
<reference evidence="1" key="1">
    <citation type="submission" date="2020-06" db="EMBL/GenBank/DDBJ databases">
        <authorList>
            <person name="Li T."/>
            <person name="Hu X."/>
            <person name="Zhang T."/>
            <person name="Song X."/>
            <person name="Zhang H."/>
            <person name="Dai N."/>
            <person name="Sheng W."/>
            <person name="Hou X."/>
            <person name="Wei L."/>
        </authorList>
    </citation>
    <scope>NUCLEOTIDE SEQUENCE</scope>
    <source>
        <strain evidence="1">KEN1</strain>
        <tissue evidence="1">Leaf</tissue>
    </source>
</reference>
<accession>A0AAW2WQY9</accession>
<organism evidence="1">
    <name type="scientific">Sesamum latifolium</name>
    <dbReference type="NCBI Taxonomy" id="2727402"/>
    <lineage>
        <taxon>Eukaryota</taxon>
        <taxon>Viridiplantae</taxon>
        <taxon>Streptophyta</taxon>
        <taxon>Embryophyta</taxon>
        <taxon>Tracheophyta</taxon>
        <taxon>Spermatophyta</taxon>
        <taxon>Magnoliopsida</taxon>
        <taxon>eudicotyledons</taxon>
        <taxon>Gunneridae</taxon>
        <taxon>Pentapetalae</taxon>
        <taxon>asterids</taxon>
        <taxon>lamiids</taxon>
        <taxon>Lamiales</taxon>
        <taxon>Pedaliaceae</taxon>
        <taxon>Sesamum</taxon>
    </lineage>
</organism>